<keyword evidence="4" id="KW-1185">Reference proteome</keyword>
<reference evidence="3 4" key="1">
    <citation type="submission" date="2016-11" db="EMBL/GenBank/DDBJ databases">
        <authorList>
            <person name="Jaros S."/>
            <person name="Januszkiewicz K."/>
            <person name="Wedrychowicz H."/>
        </authorList>
    </citation>
    <scope>NUCLEOTIDE SEQUENCE [LARGE SCALE GENOMIC DNA]</scope>
    <source>
        <strain evidence="3 4">DSM 25661</strain>
    </source>
</reference>
<gene>
    <name evidence="3" type="ORF">SAMN05444278_101231</name>
</gene>
<organism evidence="3 4">
    <name type="scientific">Psychroflexus salarius</name>
    <dbReference type="NCBI Taxonomy" id="1155689"/>
    <lineage>
        <taxon>Bacteria</taxon>
        <taxon>Pseudomonadati</taxon>
        <taxon>Bacteroidota</taxon>
        <taxon>Flavobacteriia</taxon>
        <taxon>Flavobacteriales</taxon>
        <taxon>Flavobacteriaceae</taxon>
        <taxon>Psychroflexus</taxon>
    </lineage>
</organism>
<feature type="domain" description="HU" evidence="2">
    <location>
        <begin position="1"/>
        <end position="122"/>
    </location>
</feature>
<evidence type="ECO:0000313" key="3">
    <source>
        <dbReference type="EMBL" id="SHE33272.1"/>
    </source>
</evidence>
<dbReference type="InterPro" id="IPR010992">
    <property type="entry name" value="IHF-like_DNA-bd_dom_sf"/>
</dbReference>
<dbReference type="OrthoDB" id="1070708at2"/>
<protein>
    <submittedName>
        <fullName evidence="3">DNA-binding protein, histone-like, putative</fullName>
    </submittedName>
</protein>
<evidence type="ECO:0000313" key="4">
    <source>
        <dbReference type="Proteomes" id="UP000184462"/>
    </source>
</evidence>
<sequence length="138" mass="15459">MAVNFTISKRGKGLSSQASHYHLKPIYDSTVTMDELAVRISKACSLTPADVVACLSALNSEVRYQLQNGQKVELGWLGSFKIATETKAHANPEQCSKKDIRRVKVNYQPTKEFKRYLSNTTDFKIDPKAKSKYAELEG</sequence>
<evidence type="ECO:0000259" key="2">
    <source>
        <dbReference type="Pfam" id="PF18291"/>
    </source>
</evidence>
<dbReference type="Gene3D" id="4.10.520.10">
    <property type="entry name" value="IHF-like DNA-binding proteins"/>
    <property type="match status" value="1"/>
</dbReference>
<dbReference type="SUPFAM" id="SSF47729">
    <property type="entry name" value="IHF-like DNA-binding proteins"/>
    <property type="match status" value="1"/>
</dbReference>
<accession>A0A1M4SM85</accession>
<name>A0A1M4SM85_9FLAO</name>
<dbReference type="STRING" id="1155689.SAMN05444278_101231"/>
<dbReference type="InterPro" id="IPR041607">
    <property type="entry name" value="HU-HIG"/>
</dbReference>
<proteinExistence type="predicted"/>
<dbReference type="RefSeq" id="WP_073190850.1">
    <property type="nucleotide sequence ID" value="NZ_FQTW01000001.1"/>
</dbReference>
<keyword evidence="1 3" id="KW-0238">DNA-binding</keyword>
<evidence type="ECO:0000256" key="1">
    <source>
        <dbReference type="ARBA" id="ARBA00023125"/>
    </source>
</evidence>
<dbReference type="Pfam" id="PF18291">
    <property type="entry name" value="HU-HIG"/>
    <property type="match status" value="1"/>
</dbReference>
<dbReference type="AlphaFoldDB" id="A0A1M4SM85"/>
<dbReference type="EMBL" id="FQTW01000001">
    <property type="protein sequence ID" value="SHE33272.1"/>
    <property type="molecule type" value="Genomic_DNA"/>
</dbReference>
<dbReference type="Proteomes" id="UP000184462">
    <property type="component" value="Unassembled WGS sequence"/>
</dbReference>
<dbReference type="GO" id="GO:0003677">
    <property type="term" value="F:DNA binding"/>
    <property type="evidence" value="ECO:0007669"/>
    <property type="project" value="UniProtKB-KW"/>
</dbReference>